<feature type="signal peptide" evidence="3">
    <location>
        <begin position="1"/>
        <end position="23"/>
    </location>
</feature>
<dbReference type="SUPFAM" id="SSF103515">
    <property type="entry name" value="Autotransporter"/>
    <property type="match status" value="1"/>
</dbReference>
<dbReference type="InterPro" id="IPR005546">
    <property type="entry name" value="Autotransporte_beta"/>
</dbReference>
<dbReference type="InterPro" id="IPR011050">
    <property type="entry name" value="Pectin_lyase_fold/virulence"/>
</dbReference>
<evidence type="ECO:0000256" key="2">
    <source>
        <dbReference type="SAM" id="MobiDB-lite"/>
    </source>
</evidence>
<dbReference type="Pfam" id="PF03797">
    <property type="entry name" value="Autotransporter"/>
    <property type="match status" value="1"/>
</dbReference>
<proteinExistence type="predicted"/>
<dbReference type="InterPro" id="IPR006315">
    <property type="entry name" value="OM_autotransptr_brl_dom"/>
</dbReference>
<evidence type="ECO:0000313" key="5">
    <source>
        <dbReference type="EMBL" id="MTH47214.1"/>
    </source>
</evidence>
<dbReference type="NCBIfam" id="TIGR02601">
    <property type="entry name" value="autotrns_rpt"/>
    <property type="match status" value="1"/>
</dbReference>
<dbReference type="PROSITE" id="PS51208">
    <property type="entry name" value="AUTOTRANSPORTER"/>
    <property type="match status" value="1"/>
</dbReference>
<reference evidence="5 6" key="1">
    <citation type="submission" date="2019-11" db="EMBL/GenBank/DDBJ databases">
        <title>Escherichia alba sp. nov. isolated from the gut of plastic-eating superworms Zophobas atratus.</title>
        <authorList>
            <person name="Yang Y."/>
        </authorList>
    </citation>
    <scope>NUCLEOTIDE SEQUENCE [LARGE SCALE GENOMIC DNA]</scope>
    <source>
        <strain evidence="6">BIT-B35</strain>
    </source>
</reference>
<evidence type="ECO:0000313" key="6">
    <source>
        <dbReference type="Proteomes" id="UP000477739"/>
    </source>
</evidence>
<dbReference type="GO" id="GO:0019867">
    <property type="term" value="C:outer membrane"/>
    <property type="evidence" value="ECO:0007669"/>
    <property type="project" value="InterPro"/>
</dbReference>
<dbReference type="PANTHER" id="PTHR12338">
    <property type="entry name" value="AUTOTRANSPORTER"/>
    <property type="match status" value="1"/>
</dbReference>
<feature type="compositionally biased region" description="Pro residues" evidence="2">
    <location>
        <begin position="728"/>
        <end position="760"/>
    </location>
</feature>
<dbReference type="Gene3D" id="2.40.128.130">
    <property type="entry name" value="Autotransporter beta-domain"/>
    <property type="match status" value="1"/>
</dbReference>
<evidence type="ECO:0000256" key="3">
    <source>
        <dbReference type="SAM" id="SignalP"/>
    </source>
</evidence>
<dbReference type="InterPro" id="IPR036709">
    <property type="entry name" value="Autotransporte_beta_dom_sf"/>
</dbReference>
<dbReference type="PANTHER" id="PTHR12338:SF5">
    <property type="entry name" value="ANTIGEN 43-RELATED"/>
    <property type="match status" value="1"/>
</dbReference>
<dbReference type="EMBL" id="WMJZ01000017">
    <property type="protein sequence ID" value="MTH47214.1"/>
    <property type="molecule type" value="Genomic_DNA"/>
</dbReference>
<sequence length="1082" mass="115492">MYMKMKFITEASALMLLSWSTSATPLYFNSTETITSGTWDWENKGYIIGGGEGNAGELNLKGSASYNHPFTIGFNGGKGTLTLSESAKNLNDNTYFEVGFVSSDNNSVSDTEGILTIKGPDTGTITSLALRIGSSGTYDWKTRRDSKVTGTLNIVEGAVLTVGKPTDFSNKAYVGFGNTSNTGILNISGAGSALNLINNAPYFGDSVEDGSLYLGFIGRGILNITEGGSLYAGRISASTTLAGKDAIAGLLPPSAEITVSGAGSQLIVGSQMTLAADAMDNLQLIDANVRQKGAGSAVLNIEDYAEVIFEAKANTDIDGFENPVSGLFMAGSAGTSATVNLNKNGFLTIANSILSPAEDAVVAGDGVYSFNLNGGTLRVNDCKYCDNRLSTRVNMNVLSESILEADDNKEMYLNGSLVGKGGIVKTGEGLVAFSGINNYLGGTRVEGGELRSDGDGAFVNNTAYIVNAGTLNLNNHDLIMSHLSGKGGAIDVTEASLTIKQNMDSLYAGSFIGSGQVDKTGNSTLYLSGDSKDYGGLFSVTQGGVDSSLALGGNIVVHNGSRLSAEGYLGKTHVKEGGVLRVGSYFTDKDTPSYLVVDGDLTNDGSVAIARSGSAAQRQPGNALFVQGNYIGNQGELYFNTVLGNDDSLTDRMSVTGDTSGTTWVQVNNVGGTGDYTDKGIELIRVEGQSAGLFIQRDRIVGGAYEYYLSRGKGADYSNWYLVNTRPEPTPNPQPDPVPNPDPGPTPNPPPEPAPTPQPVLRPEGGEYAANLQAANTLFLHRLHDRLGETHYVDALSGEKKVTSLWLRNVGGHKRSKDNSGQMRTQANRYVMQLGGDIARWSSNGKNRFHLGVMGGYANQKSNTRNSYSGYRADGTVDGYSAGLYATWLEDNAHKTGAYIDTWMLYNWFNNRVSGQLLPSESYKSKGVTASVEAGYTWKTGEKNARESYYVQPVAQLTWMGVKADNHREMNGTWVRGEGNGNLQTRLGLRTFIKGHSLIDEGKERIFEPFVEVNWLHNTRIFGSSMNGVFIKQAGTRNVGELKAGVESQLGRHTHLWGNVAQQIGDKGYSDTQAMVGIKYIF</sequence>
<comment type="caution">
    <text evidence="5">The sequence shown here is derived from an EMBL/GenBank/DDBJ whole genome shotgun (WGS) entry which is preliminary data.</text>
</comment>
<dbReference type="InterPro" id="IPR013425">
    <property type="entry name" value="Autotrns_rpt"/>
</dbReference>
<dbReference type="Proteomes" id="UP000477739">
    <property type="component" value="Unassembled WGS sequence"/>
</dbReference>
<feature type="domain" description="Autotransporter" evidence="4">
    <location>
        <begin position="798"/>
        <end position="1082"/>
    </location>
</feature>
<dbReference type="OrthoDB" id="6053567at2"/>
<keyword evidence="1 3" id="KW-0732">Signal</keyword>
<gene>
    <name evidence="5" type="ORF">GJV78_13290</name>
</gene>
<evidence type="ECO:0000259" key="4">
    <source>
        <dbReference type="PROSITE" id="PS51208"/>
    </source>
</evidence>
<dbReference type="SMART" id="SM00869">
    <property type="entry name" value="Autotransporter"/>
    <property type="match status" value="1"/>
</dbReference>
<dbReference type="Gene3D" id="2.160.20.20">
    <property type="match status" value="1"/>
</dbReference>
<dbReference type="SUPFAM" id="SSF51126">
    <property type="entry name" value="Pectin lyase-like"/>
    <property type="match status" value="1"/>
</dbReference>
<dbReference type="InterPro" id="IPR012332">
    <property type="entry name" value="Autotransporter_pectin_lyase_C"/>
</dbReference>
<dbReference type="NCBIfam" id="TIGR01414">
    <property type="entry name" value="autotrans_barl"/>
    <property type="match status" value="1"/>
</dbReference>
<name>A0A6L6IMN7_9ENTR</name>
<dbReference type="AlphaFoldDB" id="A0A6L6IMN7"/>
<accession>A0A6L6IMN7</accession>
<keyword evidence="6" id="KW-1185">Reference proteome</keyword>
<dbReference type="Pfam" id="PF18883">
    <property type="entry name" value="AC_1"/>
    <property type="match status" value="1"/>
</dbReference>
<protein>
    <submittedName>
        <fullName evidence="5">Autotransporter outer membrane beta-barrel domain-containing protein</fullName>
    </submittedName>
</protein>
<dbReference type="InterPro" id="IPR043990">
    <property type="entry name" value="AC_1"/>
</dbReference>
<dbReference type="InterPro" id="IPR050909">
    <property type="entry name" value="Bact_Autotransporter_VF"/>
</dbReference>
<dbReference type="CDD" id="cd01344">
    <property type="entry name" value="PL2_Passenger_AT"/>
    <property type="match status" value="1"/>
</dbReference>
<evidence type="ECO:0000256" key="1">
    <source>
        <dbReference type="ARBA" id="ARBA00022729"/>
    </source>
</evidence>
<organism evidence="5 6">
    <name type="scientific">Intestinirhabdus alba</name>
    <dbReference type="NCBI Taxonomy" id="2899544"/>
    <lineage>
        <taxon>Bacteria</taxon>
        <taxon>Pseudomonadati</taxon>
        <taxon>Pseudomonadota</taxon>
        <taxon>Gammaproteobacteria</taxon>
        <taxon>Enterobacterales</taxon>
        <taxon>Enterobacteriaceae</taxon>
        <taxon>Intestinirhabdus</taxon>
    </lineage>
</organism>
<feature type="region of interest" description="Disordered" evidence="2">
    <location>
        <begin position="725"/>
        <end position="764"/>
    </location>
</feature>
<feature type="chain" id="PRO_5026904898" evidence="3">
    <location>
        <begin position="24"/>
        <end position="1082"/>
    </location>
</feature>